<dbReference type="GO" id="GO:0005524">
    <property type="term" value="F:ATP binding"/>
    <property type="evidence" value="ECO:0007669"/>
    <property type="project" value="UniProtKB-UniRule"/>
</dbReference>
<dbReference type="InterPro" id="IPR003593">
    <property type="entry name" value="AAA+_ATPase"/>
</dbReference>
<dbReference type="SUPFAM" id="SSF52540">
    <property type="entry name" value="P-loop containing nucleoside triphosphate hydrolases"/>
    <property type="match status" value="1"/>
</dbReference>
<feature type="binding site" evidence="5">
    <location>
        <position position="247"/>
    </location>
    <ligand>
        <name>ATP</name>
        <dbReference type="ChEBI" id="CHEBI:30616"/>
    </ligand>
</feature>
<evidence type="ECO:0000259" key="6">
    <source>
        <dbReference type="SMART" id="SM00382"/>
    </source>
</evidence>
<dbReference type="SMART" id="SM00382">
    <property type="entry name" value="AAA"/>
    <property type="match status" value="1"/>
</dbReference>
<dbReference type="PANTHER" id="PTHR10763:SF22">
    <property type="entry name" value="ORC1-TYPE DNA REPLICATION PROTEIN"/>
    <property type="match status" value="1"/>
</dbReference>
<dbReference type="GO" id="GO:0006260">
    <property type="term" value="P:DNA replication"/>
    <property type="evidence" value="ECO:0007669"/>
    <property type="project" value="UniProtKB-UniRule"/>
</dbReference>
<comment type="caution">
    <text evidence="8">The sequence shown here is derived from an EMBL/GenBank/DDBJ whole genome shotgun (WGS) entry which is preliminary data.</text>
</comment>
<dbReference type="Gene3D" id="1.10.8.60">
    <property type="match status" value="1"/>
</dbReference>
<reference evidence="8 9" key="1">
    <citation type="journal article" date="2019" name="Int. J. Syst. Evol. Microbiol.">
        <title>The Global Catalogue of Microorganisms (GCM) 10K type strain sequencing project: providing services to taxonomists for standard genome sequencing and annotation.</title>
        <authorList>
            <consortium name="The Broad Institute Genomics Platform"/>
            <consortium name="The Broad Institute Genome Sequencing Center for Infectious Disease"/>
            <person name="Wu L."/>
            <person name="Ma J."/>
        </authorList>
    </citation>
    <scope>NUCLEOTIDE SEQUENCE [LARGE SCALE GENOMIC DNA]</scope>
    <source>
        <strain evidence="8 9">JCM 17504</strain>
    </source>
</reference>
<evidence type="ECO:0000313" key="8">
    <source>
        <dbReference type="EMBL" id="GAA5062909.1"/>
    </source>
</evidence>
<evidence type="ECO:0000256" key="5">
    <source>
        <dbReference type="HAMAP-Rule" id="MF_01407"/>
    </source>
</evidence>
<dbReference type="AlphaFoldDB" id="A0AAV3UQP9"/>
<organism evidence="8 9">
    <name type="scientific">Haladaptatus pallidirubidus</name>
    <dbReference type="NCBI Taxonomy" id="1008152"/>
    <lineage>
        <taxon>Archaea</taxon>
        <taxon>Methanobacteriati</taxon>
        <taxon>Methanobacteriota</taxon>
        <taxon>Stenosarchaea group</taxon>
        <taxon>Halobacteria</taxon>
        <taxon>Halobacteriales</taxon>
        <taxon>Haladaptataceae</taxon>
        <taxon>Haladaptatus</taxon>
    </lineage>
</organism>
<evidence type="ECO:0000256" key="4">
    <source>
        <dbReference type="ARBA" id="ARBA00022840"/>
    </source>
</evidence>
<dbReference type="SMART" id="SM01074">
    <property type="entry name" value="Cdc6_C"/>
    <property type="match status" value="1"/>
</dbReference>
<dbReference type="InterPro" id="IPR036388">
    <property type="entry name" value="WH-like_DNA-bd_sf"/>
</dbReference>
<dbReference type="Proteomes" id="UP001501729">
    <property type="component" value="Unassembled WGS sequence"/>
</dbReference>
<sequence length="437" mass="49378">MTLGISLHTDMDDIDSIFADDVELIQNADVLEEDYTPQQIICRDNVLEQYTSVFKPIYKGRPPQNAFLYGDTGVGKTAATKYLRQNLEQDIEQKNKRLPESEQVSLTVIWINCENFTTGDHKTSSYQVAVGIVNRLRDTGNRITGTGYAPQDVYDIMYEELDKLDGTVLVILDEVDKIGDDDTLLYELPRSRDIGYVENVRVGVIGISNDYTFRKNLSPKVKDSLCETEIKFPAYDAGELGQILSTRADLALYDTAYTQETINLCSALAYKEASGSARRAIRLLRRSAEIAEENGSQQIEEKHIRQADKDLEYGNIVESIVDQDDEKLYILKALAHLDEAGLTPARTRTIHAAYARVVRTYNAETGKEPLTQRGMFNHLSKLVMFGFVNTIDHNKGVGGGQWNEHEFSDDVNPRKVKDAFEDRNLQWVNIDVRGIKD</sequence>
<evidence type="ECO:0000256" key="1">
    <source>
        <dbReference type="ARBA" id="ARBA00006184"/>
    </source>
</evidence>
<accession>A0AAV3UQP9</accession>
<keyword evidence="2 5" id="KW-0235">DNA replication</keyword>
<evidence type="ECO:0000313" key="9">
    <source>
        <dbReference type="Proteomes" id="UP001501729"/>
    </source>
</evidence>
<dbReference type="Gene3D" id="3.40.50.300">
    <property type="entry name" value="P-loop containing nucleotide triphosphate hydrolases"/>
    <property type="match status" value="1"/>
</dbReference>
<dbReference type="Pfam" id="PF22703">
    <property type="entry name" value="Cdc6_lid"/>
    <property type="match status" value="1"/>
</dbReference>
<dbReference type="InterPro" id="IPR015163">
    <property type="entry name" value="Cdc6_C"/>
</dbReference>
<dbReference type="InterPro" id="IPR055237">
    <property type="entry name" value="Cdc6_lid"/>
</dbReference>
<comment type="function">
    <text evidence="5">Involved in regulation of DNA replication.</text>
</comment>
<comment type="similarity">
    <text evidence="1 5">Belongs to the CDC6/cdc18 family.</text>
</comment>
<dbReference type="NCBIfam" id="TIGR02928">
    <property type="entry name" value="orc1/cdc6 family replication initiation protein"/>
    <property type="match status" value="1"/>
</dbReference>
<feature type="binding site" evidence="5">
    <location>
        <begin position="74"/>
        <end position="78"/>
    </location>
    <ligand>
        <name>ATP</name>
        <dbReference type="ChEBI" id="CHEBI:30616"/>
    </ligand>
</feature>
<dbReference type="EMBL" id="BAABKX010000024">
    <property type="protein sequence ID" value="GAA5062909.1"/>
    <property type="molecule type" value="Genomic_DNA"/>
</dbReference>
<protein>
    <recommendedName>
        <fullName evidence="5">ORC1-type DNA replication protein</fullName>
    </recommendedName>
</protein>
<keyword evidence="3 5" id="KW-0547">Nucleotide-binding</keyword>
<evidence type="ECO:0000259" key="7">
    <source>
        <dbReference type="SMART" id="SM01074"/>
    </source>
</evidence>
<dbReference type="InterPro" id="IPR014277">
    <property type="entry name" value="Orc1/Cdc6_arc"/>
</dbReference>
<feature type="domain" description="AAA+ ATPase" evidence="6">
    <location>
        <begin position="62"/>
        <end position="232"/>
    </location>
</feature>
<dbReference type="Pfam" id="PF09079">
    <property type="entry name" value="WHD_Cdc6"/>
    <property type="match status" value="1"/>
</dbReference>
<keyword evidence="4 5" id="KW-0067">ATP-binding</keyword>
<dbReference type="InterPro" id="IPR027417">
    <property type="entry name" value="P-loop_NTPase"/>
</dbReference>
<dbReference type="InterPro" id="IPR041664">
    <property type="entry name" value="AAA_16"/>
</dbReference>
<feature type="domain" description="Cdc6 C-terminal" evidence="7">
    <location>
        <begin position="331"/>
        <end position="420"/>
    </location>
</feature>
<feature type="binding site" evidence="5">
    <location>
        <position position="235"/>
    </location>
    <ligand>
        <name>ATP</name>
        <dbReference type="ChEBI" id="CHEBI:30616"/>
    </ligand>
</feature>
<dbReference type="InterPro" id="IPR050311">
    <property type="entry name" value="ORC1/CDC6"/>
</dbReference>
<gene>
    <name evidence="8" type="primary">orc8</name>
    <name evidence="8" type="ORF">GCM10025751_50770</name>
</gene>
<dbReference type="InterPro" id="IPR036390">
    <property type="entry name" value="WH_DNA-bd_sf"/>
</dbReference>
<evidence type="ECO:0000256" key="3">
    <source>
        <dbReference type="ARBA" id="ARBA00022741"/>
    </source>
</evidence>
<dbReference type="SUPFAM" id="SSF46785">
    <property type="entry name" value="Winged helix' DNA-binding domain"/>
    <property type="match status" value="1"/>
</dbReference>
<dbReference type="HAMAP" id="MF_01407">
    <property type="entry name" value="ORC1_type_DNA_replic_protein"/>
    <property type="match status" value="1"/>
</dbReference>
<dbReference type="Pfam" id="PF13191">
    <property type="entry name" value="AAA_16"/>
    <property type="match status" value="1"/>
</dbReference>
<dbReference type="PANTHER" id="PTHR10763">
    <property type="entry name" value="CELL DIVISION CONTROL PROTEIN 6-RELATED"/>
    <property type="match status" value="1"/>
</dbReference>
<name>A0AAV3UQP9_9EURY</name>
<keyword evidence="9" id="KW-1185">Reference proteome</keyword>
<proteinExistence type="inferred from homology"/>
<dbReference type="Gene3D" id="1.10.10.10">
    <property type="entry name" value="Winged helix-like DNA-binding domain superfamily/Winged helix DNA-binding domain"/>
    <property type="match status" value="1"/>
</dbReference>
<evidence type="ECO:0000256" key="2">
    <source>
        <dbReference type="ARBA" id="ARBA00022705"/>
    </source>
</evidence>